<dbReference type="Pfam" id="PF01344">
    <property type="entry name" value="Kelch_1"/>
    <property type="match status" value="1"/>
</dbReference>
<dbReference type="InterPro" id="IPR013783">
    <property type="entry name" value="Ig-like_fold"/>
</dbReference>
<gene>
    <name evidence="6" type="ORF">yc1106_02130</name>
</gene>
<dbReference type="InterPro" id="IPR015202">
    <property type="entry name" value="GO-like_E_set"/>
</dbReference>
<feature type="domain" description="Galactose oxidase-like Early set" evidence="5">
    <location>
        <begin position="593"/>
        <end position="689"/>
    </location>
</feature>
<dbReference type="Pfam" id="PF09118">
    <property type="entry name" value="GO-like_E_set"/>
    <property type="match status" value="1"/>
</dbReference>
<keyword evidence="7" id="KW-1185">Reference proteome</keyword>
<dbReference type="InterPro" id="IPR014756">
    <property type="entry name" value="Ig_E-set"/>
</dbReference>
<dbReference type="SUPFAM" id="SSF81296">
    <property type="entry name" value="E set domains"/>
    <property type="match status" value="1"/>
</dbReference>
<reference evidence="6" key="1">
    <citation type="submission" date="2021-12" db="EMBL/GenBank/DDBJ databases">
        <title>Curvularia clavata genome.</title>
        <authorList>
            <person name="Cao Y."/>
        </authorList>
    </citation>
    <scope>NUCLEOTIDE SEQUENCE</scope>
    <source>
        <strain evidence="6">Yc1106</strain>
    </source>
</reference>
<dbReference type="Proteomes" id="UP001056012">
    <property type="component" value="Chromosome 2"/>
</dbReference>
<evidence type="ECO:0000313" key="7">
    <source>
        <dbReference type="Proteomes" id="UP001056012"/>
    </source>
</evidence>
<feature type="domain" description="Apple" evidence="3">
    <location>
        <begin position="129"/>
        <end position="185"/>
    </location>
</feature>
<name>A0A9Q9DQZ4_CURCL</name>
<protein>
    <recommendedName>
        <fullName evidence="8">Galactose oxidase</fullName>
    </recommendedName>
</protein>
<feature type="signal peptide" evidence="2">
    <location>
        <begin position="1"/>
        <end position="20"/>
    </location>
</feature>
<feature type="chain" id="PRO_5040223619" description="Galactose oxidase" evidence="2">
    <location>
        <begin position="21"/>
        <end position="691"/>
    </location>
</feature>
<dbReference type="Gene3D" id="3.50.4.10">
    <property type="entry name" value="Hepatocyte Growth Factor"/>
    <property type="match status" value="1"/>
</dbReference>
<dbReference type="PANTHER" id="PTHR32208:SF56">
    <property type="entry name" value="GALACTOSE OXIDASE-RELATED"/>
    <property type="match status" value="1"/>
</dbReference>
<evidence type="ECO:0000256" key="2">
    <source>
        <dbReference type="SAM" id="SignalP"/>
    </source>
</evidence>
<sequence>MVCITTALLTTAIFAGTTYALDACPNGEKIYTGASGMSYKLCPNSDFLGETVQIRGNVNSLEDCAAMCDENKNCYKGVYDHIYRYCHVKAQGDMRWEPSQQFDVIQQNLKDIARCPTQEISYLSNGKSYKICRSSDLRGGTLQIQWGVNSLNDCADRCARDSACVHGLWDGTAKACHFKGSQETNTIIWSLNKQFDTIRLDIKFPRASNGEWSDLVELPLIPVAGYVVPEFPTSSRLLVFSAYKPFEFSGPMKQTVFGDYNFNTGQTSLRTVANTQHDMFCPGISSLQDGRILIQGGADAAVTSFYNPSTNAFTRGPDLKMARGYQSSVTTSENKIFTIGGAFTGPLQGKDGEIYDPKTNTWTPLPGAKVGPMLTQDNAGIWREDNHAWLFAWRNGSVFQAGPSMAQNWYGTAGQGSQVSAGIRDTNHAMCGIFVMYEPGKIFSSGGSTSYSDAPSLTRAHITTIDKPYEPAKIERMPDMAFPRGYSNAVVLPDGTVFITGGQRWVKGFQDTDSVVYPELFNPYNKQWRTLAPEAIPRNYHSMSILLADGRVFSGGGGLCWTGGNCDPRADHPNGQIFSPPYLFNSDGSIAIRPIISNVSVRSVKVGGSFTINMSVSASNLKFVLVRMGSVTHSVNTDQRRIPLTNVSGSGAEYLVRLPNDSGVLIPGMYHLFVLSTSGTPSLARTIQVTI</sequence>
<evidence type="ECO:0000256" key="1">
    <source>
        <dbReference type="ARBA" id="ARBA00022729"/>
    </source>
</evidence>
<dbReference type="Gene3D" id="2.130.10.80">
    <property type="entry name" value="Galactose oxidase/kelch, beta-propeller"/>
    <property type="match status" value="1"/>
</dbReference>
<dbReference type="Gene3D" id="2.60.40.10">
    <property type="entry name" value="Immunoglobulins"/>
    <property type="match status" value="1"/>
</dbReference>
<accession>A0A9Q9DQZ4</accession>
<dbReference type="EMBL" id="CP089275">
    <property type="protein sequence ID" value="USP74856.1"/>
    <property type="molecule type" value="Genomic_DNA"/>
</dbReference>
<dbReference type="InterPro" id="IPR009880">
    <property type="entry name" value="Glyoxal_oxidase_N"/>
</dbReference>
<evidence type="ECO:0000313" key="6">
    <source>
        <dbReference type="EMBL" id="USP74856.1"/>
    </source>
</evidence>
<evidence type="ECO:0000259" key="4">
    <source>
        <dbReference type="Pfam" id="PF07250"/>
    </source>
</evidence>
<feature type="domain" description="Apple" evidence="3">
    <location>
        <begin position="39"/>
        <end position="100"/>
    </location>
</feature>
<dbReference type="Pfam" id="PF00024">
    <property type="entry name" value="PAN_1"/>
    <property type="match status" value="2"/>
</dbReference>
<proteinExistence type="predicted"/>
<feature type="domain" description="Glyoxal oxidase N-terminal" evidence="4">
    <location>
        <begin position="471"/>
        <end position="557"/>
    </location>
</feature>
<dbReference type="VEuPathDB" id="FungiDB:yc1106_02130"/>
<dbReference type="OrthoDB" id="2019572at2759"/>
<dbReference type="InterPro" id="IPR006652">
    <property type="entry name" value="Kelch_1"/>
</dbReference>
<dbReference type="InterPro" id="IPR037293">
    <property type="entry name" value="Gal_Oxidase_central_sf"/>
</dbReference>
<dbReference type="Pfam" id="PF07250">
    <property type="entry name" value="Glyoxal_oxid_N"/>
    <property type="match status" value="1"/>
</dbReference>
<evidence type="ECO:0008006" key="8">
    <source>
        <dbReference type="Google" id="ProtNLM"/>
    </source>
</evidence>
<evidence type="ECO:0000259" key="3">
    <source>
        <dbReference type="Pfam" id="PF00024"/>
    </source>
</evidence>
<dbReference type="AlphaFoldDB" id="A0A9Q9DQZ4"/>
<keyword evidence="1 2" id="KW-0732">Signal</keyword>
<evidence type="ECO:0000259" key="5">
    <source>
        <dbReference type="Pfam" id="PF09118"/>
    </source>
</evidence>
<organism evidence="6 7">
    <name type="scientific">Curvularia clavata</name>
    <dbReference type="NCBI Taxonomy" id="95742"/>
    <lineage>
        <taxon>Eukaryota</taxon>
        <taxon>Fungi</taxon>
        <taxon>Dikarya</taxon>
        <taxon>Ascomycota</taxon>
        <taxon>Pezizomycotina</taxon>
        <taxon>Dothideomycetes</taxon>
        <taxon>Pleosporomycetidae</taxon>
        <taxon>Pleosporales</taxon>
        <taxon>Pleosporineae</taxon>
        <taxon>Pleosporaceae</taxon>
        <taxon>Curvularia</taxon>
    </lineage>
</organism>
<dbReference type="SMART" id="SM00612">
    <property type="entry name" value="Kelch"/>
    <property type="match status" value="3"/>
</dbReference>
<dbReference type="PANTHER" id="PTHR32208">
    <property type="entry name" value="SECRETED PROTEIN-RELATED"/>
    <property type="match status" value="1"/>
</dbReference>
<dbReference type="CDD" id="cd02851">
    <property type="entry name" value="E_set_GO_C"/>
    <property type="match status" value="1"/>
</dbReference>
<dbReference type="InterPro" id="IPR011043">
    <property type="entry name" value="Gal_Oxase/kelch_b-propeller"/>
</dbReference>
<dbReference type="InterPro" id="IPR003609">
    <property type="entry name" value="Pan_app"/>
</dbReference>
<dbReference type="SUPFAM" id="SSF50965">
    <property type="entry name" value="Galactose oxidase, central domain"/>
    <property type="match status" value="1"/>
</dbReference>